<dbReference type="EMBL" id="VFRQ01000005">
    <property type="protein sequence ID" value="TPE44082.1"/>
    <property type="molecule type" value="Genomic_DNA"/>
</dbReference>
<feature type="signal peptide" evidence="2">
    <location>
        <begin position="1"/>
        <end position="23"/>
    </location>
</feature>
<dbReference type="AlphaFoldDB" id="A0A501W5R3"/>
<sequence length="156" mass="16642">MNKRIIPLLAFATMLAASSCSYDKTGTSFEVVNANEDEAVNPNNIRGYGNREPDMGDVNGPKPSDYYAFSINDVPADMRQQLEGNVAVEMVRTYYSPDRQLSDLYEQYNPSGKQSQPSESPAAPASNNNSGNSSGDTQGSSGNATSGNGNDAGNQQ</sequence>
<dbReference type="OrthoDB" id="853548at2"/>
<dbReference type="Proteomes" id="UP000316727">
    <property type="component" value="Unassembled WGS sequence"/>
</dbReference>
<evidence type="ECO:0000256" key="2">
    <source>
        <dbReference type="SAM" id="SignalP"/>
    </source>
</evidence>
<feature type="chain" id="PRO_5021475796" description="DUF4296 domain-containing protein" evidence="2">
    <location>
        <begin position="24"/>
        <end position="156"/>
    </location>
</feature>
<dbReference type="RefSeq" id="WP_140621707.1">
    <property type="nucleotide sequence ID" value="NZ_VFRQ01000005.1"/>
</dbReference>
<evidence type="ECO:0000313" key="3">
    <source>
        <dbReference type="EMBL" id="TPE44082.1"/>
    </source>
</evidence>
<evidence type="ECO:0008006" key="5">
    <source>
        <dbReference type="Google" id="ProtNLM"/>
    </source>
</evidence>
<reference evidence="3 4" key="1">
    <citation type="submission" date="2019-06" db="EMBL/GenBank/DDBJ databases">
        <title>A novel bacterium of genus Pontibacter, isolated from marine sediment.</title>
        <authorList>
            <person name="Huang H."/>
            <person name="Mo K."/>
            <person name="Hu Y."/>
        </authorList>
    </citation>
    <scope>NUCLEOTIDE SEQUENCE [LARGE SCALE GENOMIC DNA]</scope>
    <source>
        <strain evidence="3 4">HB172049</strain>
    </source>
</reference>
<feature type="compositionally biased region" description="Low complexity" evidence="1">
    <location>
        <begin position="114"/>
        <end position="156"/>
    </location>
</feature>
<dbReference type="PROSITE" id="PS51257">
    <property type="entry name" value="PROKAR_LIPOPROTEIN"/>
    <property type="match status" value="1"/>
</dbReference>
<accession>A0A501W5R3</accession>
<keyword evidence="4" id="KW-1185">Reference proteome</keyword>
<feature type="region of interest" description="Disordered" evidence="1">
    <location>
        <begin position="43"/>
        <end position="62"/>
    </location>
</feature>
<evidence type="ECO:0000313" key="4">
    <source>
        <dbReference type="Proteomes" id="UP000316727"/>
    </source>
</evidence>
<organism evidence="3 4">
    <name type="scientific">Pontibacter mangrovi</name>
    <dbReference type="NCBI Taxonomy" id="2589816"/>
    <lineage>
        <taxon>Bacteria</taxon>
        <taxon>Pseudomonadati</taxon>
        <taxon>Bacteroidota</taxon>
        <taxon>Cytophagia</taxon>
        <taxon>Cytophagales</taxon>
        <taxon>Hymenobacteraceae</taxon>
        <taxon>Pontibacter</taxon>
    </lineage>
</organism>
<feature type="region of interest" description="Disordered" evidence="1">
    <location>
        <begin position="101"/>
        <end position="156"/>
    </location>
</feature>
<comment type="caution">
    <text evidence="3">The sequence shown here is derived from an EMBL/GenBank/DDBJ whole genome shotgun (WGS) entry which is preliminary data.</text>
</comment>
<proteinExistence type="predicted"/>
<keyword evidence="2" id="KW-0732">Signal</keyword>
<name>A0A501W5R3_9BACT</name>
<gene>
    <name evidence="3" type="ORF">FJM65_11740</name>
</gene>
<protein>
    <recommendedName>
        <fullName evidence="5">DUF4296 domain-containing protein</fullName>
    </recommendedName>
</protein>
<evidence type="ECO:0000256" key="1">
    <source>
        <dbReference type="SAM" id="MobiDB-lite"/>
    </source>
</evidence>